<keyword evidence="5" id="KW-0732">Signal</keyword>
<dbReference type="GO" id="GO:0009279">
    <property type="term" value="C:cell outer membrane"/>
    <property type="evidence" value="ECO:0007669"/>
    <property type="project" value="UniProtKB-SubCell"/>
</dbReference>
<dbReference type="InterPro" id="IPR036942">
    <property type="entry name" value="Beta-barrel_TonB_sf"/>
</dbReference>
<evidence type="ECO:0000256" key="6">
    <source>
        <dbReference type="ARBA" id="ARBA00023136"/>
    </source>
</evidence>
<dbReference type="EMBL" id="QPIZ01000003">
    <property type="protein sequence ID" value="RCW38704.1"/>
    <property type="molecule type" value="Genomic_DNA"/>
</dbReference>
<evidence type="ECO:0000313" key="8">
    <source>
        <dbReference type="EMBL" id="RCW38704.1"/>
    </source>
</evidence>
<evidence type="ECO:0000256" key="3">
    <source>
        <dbReference type="ARBA" id="ARBA00022452"/>
    </source>
</evidence>
<evidence type="ECO:0000256" key="4">
    <source>
        <dbReference type="ARBA" id="ARBA00022692"/>
    </source>
</evidence>
<comment type="caution">
    <text evidence="8">The sequence shown here is derived from an EMBL/GenBank/DDBJ whole genome shotgun (WGS) entry which is preliminary data.</text>
</comment>
<dbReference type="PANTHER" id="PTHR30069:SF29">
    <property type="entry name" value="HEMOGLOBIN AND HEMOGLOBIN-HAPTOGLOBIN-BINDING PROTEIN 1-RELATED"/>
    <property type="match status" value="1"/>
</dbReference>
<proteinExistence type="predicted"/>
<sequence length="717" mass="79049">MNLKLKSIILVFSFFTFLPSLLAQVVVSGHVTDKRTGEGLPGANVYVKDSYDGTITDKAGLYKLEIPDSGELTLIFSFVGYQSVEKSLAGAENVPIDVQLSESITSLNAVTITAGSFEAGDKKRAAVMDPMDIYTTAGSLGDIGTALKTLPGTQVAADDGRLLVRGGDASETRVLMDGVLAAKPYYSKVPDLPTRGRFSPSLFEGTFFSTGGYSAEFGQALSSVLVLESQDVAIEELTSVSLMSIGGELANTWVGNNRSFSATGGYFNFGPYNSLVKNHMDWEDHVEAFNGNVSYRQKGEKGSLFKFFVSGDYGGQSFFVPDGSGQELMIDETGGNVYVNSTYHRSLTDKTLMKGGASYTYDNQDFQAGIHNQKTGEWASEAKVKLISQLNSRLKLTYGGAWQKTSFDETYRQTESGFSVNATFSDDLYSAFSEAEWRLHPDIAFRPGLRFEYSTQSDEKVFSPRAAMAFAAGESTTFSLAWGHFFQTAQSDFLKYNRGVKMQKAEHFIMGLQTGSLATRLFRAEAYHKNYSDLITGIYNDFGEFAPTGNEGNGYAKGIDFFYRDKSLIDNLDFWISYSYVDSERKFMDYPEKVTPEFIAPHTFSLVAKQFVSPIRSQIGLTWMWNSGRPYHIPGDDTFMAHTSPNYSDLGANLSYLTSLFGQFTIVHLSVSNVLGRENVLGYRRVSLSGDAENSSLITIKPDVKQFIFLGVFISIN</sequence>
<evidence type="ECO:0000256" key="7">
    <source>
        <dbReference type="ARBA" id="ARBA00023237"/>
    </source>
</evidence>
<accession>A0A368VGA3</accession>
<name>A0A368VGA3_9BACT</name>
<dbReference type="SUPFAM" id="SSF56935">
    <property type="entry name" value="Porins"/>
    <property type="match status" value="1"/>
</dbReference>
<dbReference type="Pfam" id="PF13715">
    <property type="entry name" value="CarbopepD_reg_2"/>
    <property type="match status" value="1"/>
</dbReference>
<keyword evidence="2" id="KW-0813">Transport</keyword>
<keyword evidence="7" id="KW-0998">Cell outer membrane</keyword>
<keyword evidence="9" id="KW-1185">Reference proteome</keyword>
<organism evidence="8 9">
    <name type="scientific">Marinilabilia salmonicolor</name>
    <dbReference type="NCBI Taxonomy" id="989"/>
    <lineage>
        <taxon>Bacteria</taxon>
        <taxon>Pseudomonadati</taxon>
        <taxon>Bacteroidota</taxon>
        <taxon>Bacteroidia</taxon>
        <taxon>Marinilabiliales</taxon>
        <taxon>Marinilabiliaceae</taxon>
        <taxon>Marinilabilia</taxon>
    </lineage>
</organism>
<dbReference type="Gene3D" id="2.60.40.1120">
    <property type="entry name" value="Carboxypeptidase-like, regulatory domain"/>
    <property type="match status" value="1"/>
</dbReference>
<dbReference type="SUPFAM" id="SSF49464">
    <property type="entry name" value="Carboxypeptidase regulatory domain-like"/>
    <property type="match status" value="1"/>
</dbReference>
<dbReference type="RefSeq" id="WP_114436451.1">
    <property type="nucleotide sequence ID" value="NZ_QPIZ01000003.1"/>
</dbReference>
<keyword evidence="4" id="KW-0812">Transmembrane</keyword>
<protein>
    <submittedName>
        <fullName evidence="8">Outer membrane receptor for ferrienterochelin and colicin</fullName>
    </submittedName>
</protein>
<evidence type="ECO:0000256" key="5">
    <source>
        <dbReference type="ARBA" id="ARBA00022729"/>
    </source>
</evidence>
<dbReference type="GO" id="GO:0044718">
    <property type="term" value="P:siderophore transmembrane transport"/>
    <property type="evidence" value="ECO:0007669"/>
    <property type="project" value="TreeGrafter"/>
</dbReference>
<evidence type="ECO:0000256" key="2">
    <source>
        <dbReference type="ARBA" id="ARBA00022448"/>
    </source>
</evidence>
<comment type="subcellular location">
    <subcellularLocation>
        <location evidence="1">Cell outer membrane</location>
        <topology evidence="1">Multi-pass membrane protein</topology>
    </subcellularLocation>
</comment>
<gene>
    <name evidence="8" type="ORF">DFO77_103175</name>
</gene>
<evidence type="ECO:0000313" key="9">
    <source>
        <dbReference type="Proteomes" id="UP000252733"/>
    </source>
</evidence>
<evidence type="ECO:0000256" key="1">
    <source>
        <dbReference type="ARBA" id="ARBA00004571"/>
    </source>
</evidence>
<keyword evidence="8" id="KW-0675">Receptor</keyword>
<keyword evidence="3" id="KW-1134">Transmembrane beta strand</keyword>
<dbReference type="InterPro" id="IPR039426">
    <property type="entry name" value="TonB-dep_rcpt-like"/>
</dbReference>
<reference evidence="8 9" key="1">
    <citation type="submission" date="2018-07" db="EMBL/GenBank/DDBJ databases">
        <title>Freshwater and sediment microbial communities from various areas in North America, analyzing microbe dynamics in response to fracking.</title>
        <authorList>
            <person name="Lamendella R."/>
        </authorList>
    </citation>
    <scope>NUCLEOTIDE SEQUENCE [LARGE SCALE GENOMIC DNA]</scope>
    <source>
        <strain evidence="8 9">160A</strain>
    </source>
</reference>
<dbReference type="PANTHER" id="PTHR30069">
    <property type="entry name" value="TONB-DEPENDENT OUTER MEMBRANE RECEPTOR"/>
    <property type="match status" value="1"/>
</dbReference>
<keyword evidence="6" id="KW-0472">Membrane</keyword>
<dbReference type="Proteomes" id="UP000252733">
    <property type="component" value="Unassembled WGS sequence"/>
</dbReference>
<dbReference type="Gene3D" id="2.40.170.20">
    <property type="entry name" value="TonB-dependent receptor, beta-barrel domain"/>
    <property type="match status" value="1"/>
</dbReference>
<dbReference type="AlphaFoldDB" id="A0A368VGA3"/>
<dbReference type="InterPro" id="IPR008969">
    <property type="entry name" value="CarboxyPept-like_regulatory"/>
</dbReference>
<dbReference type="GO" id="GO:0015344">
    <property type="term" value="F:siderophore uptake transmembrane transporter activity"/>
    <property type="evidence" value="ECO:0007669"/>
    <property type="project" value="TreeGrafter"/>
</dbReference>